<comment type="caution">
    <text evidence="1">The sequence shown here is derived from an EMBL/GenBank/DDBJ whole genome shotgun (WGS) entry which is preliminary data.</text>
</comment>
<keyword evidence="2" id="KW-1185">Reference proteome</keyword>
<dbReference type="AlphaFoldDB" id="A0A8S1M2Q5"/>
<gene>
    <name evidence="1" type="ORF">PSON_ATCC_30995.1.T0300005</name>
</gene>
<evidence type="ECO:0000313" key="2">
    <source>
        <dbReference type="Proteomes" id="UP000692954"/>
    </source>
</evidence>
<evidence type="ECO:0000313" key="1">
    <source>
        <dbReference type="EMBL" id="CAD8072862.1"/>
    </source>
</evidence>
<proteinExistence type="predicted"/>
<organism evidence="1 2">
    <name type="scientific">Paramecium sonneborni</name>
    <dbReference type="NCBI Taxonomy" id="65129"/>
    <lineage>
        <taxon>Eukaryota</taxon>
        <taxon>Sar</taxon>
        <taxon>Alveolata</taxon>
        <taxon>Ciliophora</taxon>
        <taxon>Intramacronucleata</taxon>
        <taxon>Oligohymenophorea</taxon>
        <taxon>Peniculida</taxon>
        <taxon>Parameciidae</taxon>
        <taxon>Paramecium</taxon>
    </lineage>
</organism>
<protein>
    <submittedName>
        <fullName evidence="1">Uncharacterized protein</fullName>
    </submittedName>
</protein>
<name>A0A8S1M2Q5_9CILI</name>
<reference evidence="1" key="1">
    <citation type="submission" date="2021-01" db="EMBL/GenBank/DDBJ databases">
        <authorList>
            <consortium name="Genoscope - CEA"/>
            <person name="William W."/>
        </authorList>
    </citation>
    <scope>NUCLEOTIDE SEQUENCE</scope>
</reference>
<sequence length="78" mass="9430">MQIKDIDQGKKNFIFDDLILNSNQFLAFRQIVSQQSKDIISGMFYMSSFFDEIEDVMKFFKRYPNREQINLTKNKNYD</sequence>
<dbReference type="EMBL" id="CAJJDN010000030">
    <property type="protein sequence ID" value="CAD8072862.1"/>
    <property type="molecule type" value="Genomic_DNA"/>
</dbReference>
<dbReference type="Proteomes" id="UP000692954">
    <property type="component" value="Unassembled WGS sequence"/>
</dbReference>
<accession>A0A8S1M2Q5</accession>